<evidence type="ECO:0000256" key="2">
    <source>
        <dbReference type="SAM" id="MobiDB-lite"/>
    </source>
</evidence>
<gene>
    <name evidence="3" type="ORF">CPUR_06222</name>
</gene>
<protein>
    <submittedName>
        <fullName evidence="3">Uncharacterized protein</fullName>
    </submittedName>
</protein>
<evidence type="ECO:0000313" key="4">
    <source>
        <dbReference type="Proteomes" id="UP000016801"/>
    </source>
</evidence>
<dbReference type="GO" id="GO:0003677">
    <property type="term" value="F:DNA binding"/>
    <property type="evidence" value="ECO:0007669"/>
    <property type="project" value="UniProtKB-KW"/>
</dbReference>
<organism evidence="3 4">
    <name type="scientific">Claviceps purpurea (strain 20.1)</name>
    <name type="common">Ergot fungus</name>
    <name type="synonym">Sphacelia segetum</name>
    <dbReference type="NCBI Taxonomy" id="1111077"/>
    <lineage>
        <taxon>Eukaryota</taxon>
        <taxon>Fungi</taxon>
        <taxon>Dikarya</taxon>
        <taxon>Ascomycota</taxon>
        <taxon>Pezizomycotina</taxon>
        <taxon>Sordariomycetes</taxon>
        <taxon>Hypocreomycetidae</taxon>
        <taxon>Hypocreales</taxon>
        <taxon>Clavicipitaceae</taxon>
        <taxon>Claviceps</taxon>
    </lineage>
</organism>
<feature type="region of interest" description="Disordered" evidence="2">
    <location>
        <begin position="45"/>
        <end position="66"/>
    </location>
</feature>
<accession>M1VX41</accession>
<dbReference type="EMBL" id="CAGA01000040">
    <property type="protein sequence ID" value="CCE32362.1"/>
    <property type="molecule type" value="Genomic_DNA"/>
</dbReference>
<dbReference type="Gene3D" id="1.10.150.130">
    <property type="match status" value="1"/>
</dbReference>
<dbReference type="SUPFAM" id="SSF47823">
    <property type="entry name" value="lambda integrase-like, N-terminal domain"/>
    <property type="match status" value="1"/>
</dbReference>
<dbReference type="VEuPathDB" id="FungiDB:CPUR_06222"/>
<evidence type="ECO:0000313" key="3">
    <source>
        <dbReference type="EMBL" id="CCE32362.1"/>
    </source>
</evidence>
<dbReference type="HOGENOM" id="CLU_015600_0_0_1"/>
<keyword evidence="4" id="KW-1185">Reference proteome</keyword>
<comment type="caution">
    <text evidence="3">The sequence shown here is derived from an EMBL/GenBank/DDBJ whole genome shotgun (WGS) entry which is preliminary data.</text>
</comment>
<dbReference type="STRING" id="1111077.M1VX41"/>
<evidence type="ECO:0000256" key="1">
    <source>
        <dbReference type="ARBA" id="ARBA00023125"/>
    </source>
</evidence>
<dbReference type="eggNOG" id="ENOG502RG7P">
    <property type="taxonomic scope" value="Eukaryota"/>
</dbReference>
<dbReference type="AlphaFoldDB" id="M1VX41"/>
<reference evidence="3 4" key="1">
    <citation type="journal article" date="2013" name="PLoS Genet.">
        <title>Plant-symbiotic fungi as chemical engineers: Multi-genome analysis of the Clavicipitaceae reveals dynamics of alkaloid loci.</title>
        <authorList>
            <person name="Schardl C.L."/>
            <person name="Young C.A."/>
            <person name="Hesse U."/>
            <person name="Amyotte S.G."/>
            <person name="Andreeva K."/>
            <person name="Calie P.J."/>
            <person name="Fleetwood D.J."/>
            <person name="Haws D.C."/>
            <person name="Moore N."/>
            <person name="Oeser B."/>
            <person name="Panaccione D.G."/>
            <person name="Schweri K.K."/>
            <person name="Voisey C.R."/>
            <person name="Farman M.L."/>
            <person name="Jaromczyk J.W."/>
            <person name="Roe B.A."/>
            <person name="O'Sullivan D.M."/>
            <person name="Scott B."/>
            <person name="Tudzynski P."/>
            <person name="An Z."/>
            <person name="Arnaoudova E.G."/>
            <person name="Bullock C.T."/>
            <person name="Charlton N.D."/>
            <person name="Chen L."/>
            <person name="Cox M."/>
            <person name="Dinkins R.D."/>
            <person name="Florea S."/>
            <person name="Glenn A.E."/>
            <person name="Gordon A."/>
            <person name="Gueldener U."/>
            <person name="Harris D.R."/>
            <person name="Hollin W."/>
            <person name="Jaromczyk J."/>
            <person name="Johnson R.D."/>
            <person name="Khan A.K."/>
            <person name="Leistner E."/>
            <person name="Leuchtmann A."/>
            <person name="Li C."/>
            <person name="Liu J."/>
            <person name="Liu J."/>
            <person name="Liu M."/>
            <person name="Mace W."/>
            <person name="Machado C."/>
            <person name="Nagabhyru P."/>
            <person name="Pan J."/>
            <person name="Schmid J."/>
            <person name="Sugawara K."/>
            <person name="Steiner U."/>
            <person name="Takach J.E."/>
            <person name="Tanaka E."/>
            <person name="Webb J.S."/>
            <person name="Wilson E.V."/>
            <person name="Wiseman J.L."/>
            <person name="Yoshida R."/>
            <person name="Zeng Z."/>
        </authorList>
    </citation>
    <scope>NUCLEOTIDE SEQUENCE [LARGE SCALE GENOMIC DNA]</scope>
    <source>
        <strain evidence="3 4">20.1</strain>
    </source>
</reference>
<dbReference type="OrthoDB" id="5428038at2759"/>
<dbReference type="InterPro" id="IPR010998">
    <property type="entry name" value="Integrase_recombinase_N"/>
</dbReference>
<proteinExistence type="predicted"/>
<name>M1VX41_CLAP2</name>
<keyword evidence="1" id="KW-0238">DNA-binding</keyword>
<sequence>MPPRAPANGRRSSPRRAAPVSNIGLCISDAVLMHAIAQHQKAASETCRRINSHAGPLESRRRASKRRMTGLMPTSHAFPPIWKFDVGPRTMQWEAPTSPEHRIQKRKEWTVSSVFNTFIAWLENLGSADKISPGVPGSAPSETTSGVVHSEALAVDTSFSTGLTETTEEEAQRSAASTWPPEEIVLLRRSVLDMPILENDVDGTEFYNKLYEAAKVCKRSLRLRIERGELSAQGLAAAFEPFDEASREHIPTADMAHKISAMIRRGIFLAMKNIHRKDPEAIAPELWLTFLDKLLCSSGDTRYLRPLRMLLTIMPASLKKHISTEKILSLTYRVVTAQARRLHTSPPWLTCASIFSRVLQQLPAQQQRGLDDAMAAFLSEQDSVSEEVARPMRYAWLLIKAHTAHTSTQDFIGLYRTCLGPDERLCDLRRWQVLYARQCALKTFDRNAREGLEATGRGWQWPALLSHIMSSTRKTAALQDLVAFLTAIDEFSSTVSLMTAPPLYKLRRETMEALATACAHHTQALHLYDAIEAKLPPRRSPEPLWQWTTWTQYVEAIIKDPSIKHYRLWQVLKLSYNPRNMDPAEASPEYNAAKARLVTQMAEWYLQTEHLTERRVLCNLQRCLNMYRALRPGTAVPYALIACIVEYICRDLERGERGRTSRMKWVLDMVAEDYGEEEARKMAVAWEGRRWMNDYLFPPADFIARVAPLHKNPLAIKVLWAGLKPTTRRKYSTASRSFEAFCAYLGRAPWPAFFDLLCSWLAGRAFSKYNGIIRQQMKIKPAIISAYLSALRSVHVDFKRPSTDFDNDHMKRFMAGIYSLFPPALRPEPRTPMTKELLLSNSSRAELVSSPMRMNPRPAQCERIGGVELYRARGCFGSHGARVKNA</sequence>
<dbReference type="Proteomes" id="UP000016801">
    <property type="component" value="Unassembled WGS sequence"/>
</dbReference>